<dbReference type="GO" id="GO:0008234">
    <property type="term" value="F:cysteine-type peptidase activity"/>
    <property type="evidence" value="ECO:0007669"/>
    <property type="project" value="InterPro"/>
</dbReference>
<evidence type="ECO:0000256" key="4">
    <source>
        <dbReference type="SAM" id="MobiDB-lite"/>
    </source>
</evidence>
<dbReference type="Proteomes" id="UP000013827">
    <property type="component" value="Unassembled WGS sequence"/>
</dbReference>
<feature type="region of interest" description="Disordered" evidence="4">
    <location>
        <begin position="186"/>
        <end position="239"/>
    </location>
</feature>
<evidence type="ECO:0000256" key="3">
    <source>
        <dbReference type="ARBA" id="ARBA00022801"/>
    </source>
</evidence>
<evidence type="ECO:0000313" key="7">
    <source>
        <dbReference type="Proteomes" id="UP000013827"/>
    </source>
</evidence>
<keyword evidence="3" id="KW-0378">Hydrolase</keyword>
<feature type="domain" description="Ubiquitin-like protease family profile" evidence="5">
    <location>
        <begin position="214"/>
        <end position="370"/>
    </location>
</feature>
<reference evidence="7" key="1">
    <citation type="journal article" date="2013" name="Nature">
        <title>Pan genome of the phytoplankton Emiliania underpins its global distribution.</title>
        <authorList>
            <person name="Read B.A."/>
            <person name="Kegel J."/>
            <person name="Klute M.J."/>
            <person name="Kuo A."/>
            <person name="Lefebvre S.C."/>
            <person name="Maumus F."/>
            <person name="Mayer C."/>
            <person name="Miller J."/>
            <person name="Monier A."/>
            <person name="Salamov A."/>
            <person name="Young J."/>
            <person name="Aguilar M."/>
            <person name="Claverie J.M."/>
            <person name="Frickenhaus S."/>
            <person name="Gonzalez K."/>
            <person name="Herman E.K."/>
            <person name="Lin Y.C."/>
            <person name="Napier J."/>
            <person name="Ogata H."/>
            <person name="Sarno A.F."/>
            <person name="Shmutz J."/>
            <person name="Schroeder D."/>
            <person name="de Vargas C."/>
            <person name="Verret F."/>
            <person name="von Dassow P."/>
            <person name="Valentin K."/>
            <person name="Van de Peer Y."/>
            <person name="Wheeler G."/>
            <person name="Dacks J.B."/>
            <person name="Delwiche C.F."/>
            <person name="Dyhrman S.T."/>
            <person name="Glockner G."/>
            <person name="John U."/>
            <person name="Richards T."/>
            <person name="Worden A.Z."/>
            <person name="Zhang X."/>
            <person name="Grigoriev I.V."/>
            <person name="Allen A.E."/>
            <person name="Bidle K."/>
            <person name="Borodovsky M."/>
            <person name="Bowler C."/>
            <person name="Brownlee C."/>
            <person name="Cock J.M."/>
            <person name="Elias M."/>
            <person name="Gladyshev V.N."/>
            <person name="Groth M."/>
            <person name="Guda C."/>
            <person name="Hadaegh A."/>
            <person name="Iglesias-Rodriguez M.D."/>
            <person name="Jenkins J."/>
            <person name="Jones B.M."/>
            <person name="Lawson T."/>
            <person name="Leese F."/>
            <person name="Lindquist E."/>
            <person name="Lobanov A."/>
            <person name="Lomsadze A."/>
            <person name="Malik S.B."/>
            <person name="Marsh M.E."/>
            <person name="Mackinder L."/>
            <person name="Mock T."/>
            <person name="Mueller-Roeber B."/>
            <person name="Pagarete A."/>
            <person name="Parker M."/>
            <person name="Probert I."/>
            <person name="Quesneville H."/>
            <person name="Raines C."/>
            <person name="Rensing S.A."/>
            <person name="Riano-Pachon D.M."/>
            <person name="Richier S."/>
            <person name="Rokitta S."/>
            <person name="Shiraiwa Y."/>
            <person name="Soanes D.M."/>
            <person name="van der Giezen M."/>
            <person name="Wahlund T.M."/>
            <person name="Williams B."/>
            <person name="Wilson W."/>
            <person name="Wolfe G."/>
            <person name="Wurch L.L."/>
        </authorList>
    </citation>
    <scope>NUCLEOTIDE SEQUENCE</scope>
</reference>
<dbReference type="Pfam" id="PF02902">
    <property type="entry name" value="Peptidase_C48"/>
    <property type="match status" value="1"/>
</dbReference>
<evidence type="ECO:0000256" key="2">
    <source>
        <dbReference type="ARBA" id="ARBA00022670"/>
    </source>
</evidence>
<proteinExistence type="inferred from homology"/>
<comment type="similarity">
    <text evidence="1">Belongs to the peptidase C48 family.</text>
</comment>
<dbReference type="PROSITE" id="PS50600">
    <property type="entry name" value="ULP_PROTEASE"/>
    <property type="match status" value="1"/>
</dbReference>
<evidence type="ECO:0000259" key="5">
    <source>
        <dbReference type="PROSITE" id="PS50600"/>
    </source>
</evidence>
<protein>
    <recommendedName>
        <fullName evidence="5">Ubiquitin-like protease family profile domain-containing protein</fullName>
    </recommendedName>
</protein>
<organism evidence="6 7">
    <name type="scientific">Emiliania huxleyi (strain CCMP1516)</name>
    <dbReference type="NCBI Taxonomy" id="280463"/>
    <lineage>
        <taxon>Eukaryota</taxon>
        <taxon>Haptista</taxon>
        <taxon>Haptophyta</taxon>
        <taxon>Prymnesiophyceae</taxon>
        <taxon>Isochrysidales</taxon>
        <taxon>Noelaerhabdaceae</taxon>
        <taxon>Emiliania</taxon>
    </lineage>
</organism>
<reference evidence="6" key="2">
    <citation type="submission" date="2024-10" db="UniProtKB">
        <authorList>
            <consortium name="EnsemblProtists"/>
        </authorList>
    </citation>
    <scope>IDENTIFICATION</scope>
</reference>
<dbReference type="GO" id="GO:0006508">
    <property type="term" value="P:proteolysis"/>
    <property type="evidence" value="ECO:0007669"/>
    <property type="project" value="UniProtKB-KW"/>
</dbReference>
<dbReference type="HOGENOM" id="CLU_646303_0_0_1"/>
<dbReference type="AlphaFoldDB" id="A0A0D3IIL7"/>
<dbReference type="RefSeq" id="XP_005763531.1">
    <property type="nucleotide sequence ID" value="XM_005763474.1"/>
</dbReference>
<dbReference type="PaxDb" id="2903-EOD11102"/>
<keyword evidence="2" id="KW-0645">Protease</keyword>
<name>A0A0D3IIL7_EMIH1</name>
<dbReference type="InterPro" id="IPR003653">
    <property type="entry name" value="Peptidase_C48_C"/>
</dbReference>
<dbReference type="SUPFAM" id="SSF54001">
    <property type="entry name" value="Cysteine proteinases"/>
    <property type="match status" value="1"/>
</dbReference>
<evidence type="ECO:0000256" key="1">
    <source>
        <dbReference type="ARBA" id="ARBA00005234"/>
    </source>
</evidence>
<feature type="region of interest" description="Disordered" evidence="4">
    <location>
        <begin position="1"/>
        <end position="26"/>
    </location>
</feature>
<dbReference type="KEGG" id="ehx:EMIHUDRAFT_214915"/>
<evidence type="ECO:0000313" key="6">
    <source>
        <dbReference type="EnsemblProtists" id="EOD11102"/>
    </source>
</evidence>
<dbReference type="GeneID" id="17257227"/>
<accession>A0A0D3IIL7</accession>
<dbReference type="EnsemblProtists" id="EOD11102">
    <property type="protein sequence ID" value="EOD11102"/>
    <property type="gene ID" value="EMIHUDRAFT_214915"/>
</dbReference>
<sequence>MPSSLSPGDAASAKGESNPGVNPLEPPEQLLTAYALPSSAFPFWVQHNPAFAQCWAARLPNAEWLQPLLTREAAWFSEAAETGRDSEEALTLDDLLEQHRQHQQQQLSLLLGYYAATAEESAAELAAPRVGIDDADEPISNHIASATFYDSMVASDSNTLAAFVLDGFTKFCGGAFFLSKVAPSRNATSGTLEDQGPTPKKEKRYTRPEDATVVQLSSDERSSDEEQQAHASGFEPHTARSKTRLLNGEAVDDDVISLHGSLVERTATKSNNVVCASTYFAQKLMEGEHRAAWSVLRREQRANIRRWVKQGVRWTILAPWHNGSFHWVVCEFRFYRRTSTPSTITVSDEMPQQENGVDCGPFAIEAVRRRAFGMSIDRSKWSQGDMSLVRHLIYRELGWLQGHQPALLVKTDSDWTRAQHPEPAS</sequence>
<keyword evidence="7" id="KW-1185">Reference proteome</keyword>
<dbReference type="InterPro" id="IPR038765">
    <property type="entry name" value="Papain-like_cys_pep_sf"/>
</dbReference>
<dbReference type="Gene3D" id="3.40.395.10">
    <property type="entry name" value="Adenoviral Proteinase, Chain A"/>
    <property type="match status" value="2"/>
</dbReference>